<feature type="binding site" description="axial binding residue" evidence="6">
    <location>
        <position position="418"/>
    </location>
    <ligand>
        <name>heme</name>
        <dbReference type="ChEBI" id="CHEBI:30413"/>
    </ligand>
    <ligandPart>
        <name>Fe</name>
        <dbReference type="ChEBI" id="CHEBI:18248"/>
    </ligandPart>
</feature>
<dbReference type="Gramene" id="TraesNOR7B03G04276400.1">
    <property type="protein sequence ID" value="TraesNOR7B03G04276400.1.CDS1"/>
    <property type="gene ID" value="TraesNOR7B03G04276400"/>
</dbReference>
<reference evidence="9" key="2">
    <citation type="submission" date="2018-10" db="UniProtKB">
        <authorList>
            <consortium name="EnsemblPlants"/>
        </authorList>
    </citation>
    <scope>IDENTIFICATION</scope>
</reference>
<dbReference type="Gramene" id="TraesJAG7B03G04211590.1">
    <property type="protein sequence ID" value="TraesJAG7B03G04211590.1.CDS1"/>
    <property type="gene ID" value="TraesJAG7B03G04211590"/>
</dbReference>
<feature type="signal peptide" evidence="8">
    <location>
        <begin position="1"/>
        <end position="17"/>
    </location>
</feature>
<keyword evidence="6 7" id="KW-0349">Heme</keyword>
<dbReference type="InterPro" id="IPR051103">
    <property type="entry name" value="Plant_metabolite_P450s"/>
</dbReference>
<dbReference type="GO" id="GO:0016705">
    <property type="term" value="F:oxidoreductase activity, acting on paired donors, with incorporation or reduction of molecular oxygen"/>
    <property type="evidence" value="ECO:0007669"/>
    <property type="project" value="InterPro"/>
</dbReference>
<sequence length="476" mass="51893">MELLGVLMCLLAVPVMAFLRSYGRRARARLVVHKIGDPAVAHRALIDNADDFSNRPAGIFPVSLATWENGEPNENITTVRYGPHWSALRCNLTAGILHPTRLASLAPLRQEAAQALVAEFSGASGRDREVTLRGHITAAVFPLVARLCFGDGVDGGHVRAMGSMVRDFLAAAGELNRRFDGSMLSKIVNWRALRHVTGLIERQAELYRPLIEARRRSRSPLCGGIVHPYVDSLLDLRVPDDDAAAGDGHGLRELRDGEVVGLVLEFLAAGMGSVSACVEWTLAHLIDRLEVQDKLRREIDGAADATLSSKTLRTGMPYLNAVVLESLRMHPPMPVLMRAAHGEGAKVVPVTRATTVPAEGLRVMFSLGDIGRDGKTWTDPDEFLPERFLPGGEAEDVGPMPGRKEIRMMPFGAGHRHCPGMSMGMLHIKCFVAALVREFEWAPSAEDRGGGIDMTELDGFSKLMKKPLTACVTRRT</sequence>
<evidence type="ECO:0000256" key="5">
    <source>
        <dbReference type="ARBA" id="ARBA00023136"/>
    </source>
</evidence>
<dbReference type="GO" id="GO:0005506">
    <property type="term" value="F:iron ion binding"/>
    <property type="evidence" value="ECO:0007669"/>
    <property type="project" value="InterPro"/>
</dbReference>
<dbReference type="Gramene" id="TraesSYM7B03G04279690.1">
    <property type="protein sequence ID" value="TraesSYM7B03G04279690.1.CDS1"/>
    <property type="gene ID" value="TraesSYM7B03G04279690"/>
</dbReference>
<dbReference type="GO" id="GO:0016020">
    <property type="term" value="C:membrane"/>
    <property type="evidence" value="ECO:0007669"/>
    <property type="project" value="UniProtKB-SubCell"/>
</dbReference>
<dbReference type="PRINTS" id="PR00385">
    <property type="entry name" value="P450"/>
</dbReference>
<dbReference type="KEGG" id="taes:123161701"/>
<evidence type="ECO:0000256" key="7">
    <source>
        <dbReference type="RuleBase" id="RU000461"/>
    </source>
</evidence>
<dbReference type="Gramene" id="TraesARI7B03G04061360.1">
    <property type="protein sequence ID" value="TraesARI7B03G04061360.1.CDS1"/>
    <property type="gene ID" value="TraesARI7B03G04061360"/>
</dbReference>
<dbReference type="PRINTS" id="PR00463">
    <property type="entry name" value="EP450I"/>
</dbReference>
<accession>A0A3B6SRQ9</accession>
<dbReference type="OrthoDB" id="1055148at2759"/>
<dbReference type="PANTHER" id="PTHR24298:SF389">
    <property type="entry name" value="OS04G0128400 PROTEIN"/>
    <property type="match status" value="1"/>
</dbReference>
<dbReference type="GO" id="GO:0020037">
    <property type="term" value="F:heme binding"/>
    <property type="evidence" value="ECO:0007669"/>
    <property type="project" value="InterPro"/>
</dbReference>
<evidence type="ECO:0000256" key="3">
    <source>
        <dbReference type="ARBA" id="ARBA00022723"/>
    </source>
</evidence>
<dbReference type="InterPro" id="IPR002401">
    <property type="entry name" value="Cyt_P450_E_grp-I"/>
</dbReference>
<dbReference type="EnsemblPlants" id="TraesCS7B02G392100.1">
    <property type="protein sequence ID" value="TraesCS7B02G392100.1.cds1"/>
    <property type="gene ID" value="TraesCS7B02G392100"/>
</dbReference>
<keyword evidence="3 6" id="KW-0479">Metal-binding</keyword>
<dbReference type="InterPro" id="IPR036396">
    <property type="entry name" value="Cyt_P450_sf"/>
</dbReference>
<keyword evidence="8" id="KW-0732">Signal</keyword>
<keyword evidence="5" id="KW-0472">Membrane</keyword>
<dbReference type="Gramene" id="TraesCS7B02G392100.1">
    <property type="protein sequence ID" value="TraesCS7B02G392100.1.cds1"/>
    <property type="gene ID" value="TraesCS7B02G392100"/>
</dbReference>
<dbReference type="Gramene" id="TraesCS7B03G1055800.1">
    <property type="protein sequence ID" value="TraesCS7B03G1055800.1.CDS1"/>
    <property type="gene ID" value="TraesCS7B03G1055800"/>
</dbReference>
<dbReference type="SMR" id="A0A3B6SRQ9"/>
<comment type="similarity">
    <text evidence="7">Belongs to the cytochrome P450 family.</text>
</comment>
<dbReference type="Gramene" id="TraesWEE_scaffold_017156_01G000100.1">
    <property type="protein sequence ID" value="TraesWEE_scaffold_017156_01G000100.1"/>
    <property type="gene ID" value="TraesWEE_scaffold_017156_01G000100"/>
</dbReference>
<dbReference type="Gramene" id="TraesCLE_scaffold_018198_01G000200.1">
    <property type="protein sequence ID" value="TraesCLE_scaffold_018198_01G000200.1"/>
    <property type="gene ID" value="TraesCLE_scaffold_018198_01G000200"/>
</dbReference>
<dbReference type="Gramene" id="TraesLDM7B03G04232860.1">
    <property type="protein sequence ID" value="TraesLDM7B03G04232860.1.CDS1"/>
    <property type="gene ID" value="TraesLDM7B03G04232860"/>
</dbReference>
<dbReference type="GeneID" id="123161701"/>
<keyword evidence="10" id="KW-1185">Reference proteome</keyword>
<dbReference type="GO" id="GO:0004497">
    <property type="term" value="F:monooxygenase activity"/>
    <property type="evidence" value="ECO:0007669"/>
    <property type="project" value="UniProtKB-KW"/>
</dbReference>
<dbReference type="RefSeq" id="XP_044435445.1">
    <property type="nucleotide sequence ID" value="XM_044579510.1"/>
</dbReference>
<dbReference type="Gramene" id="TraesKAR7B01G0431340.1">
    <property type="protein sequence ID" value="cds.TraesKAR7B01G0431340.1"/>
    <property type="gene ID" value="TraesKAR7B01G0431340"/>
</dbReference>
<dbReference type="PANTHER" id="PTHR24298">
    <property type="entry name" value="FLAVONOID 3'-MONOOXYGENASE-RELATED"/>
    <property type="match status" value="1"/>
</dbReference>
<organism evidence="9">
    <name type="scientific">Triticum aestivum</name>
    <name type="common">Wheat</name>
    <dbReference type="NCBI Taxonomy" id="4565"/>
    <lineage>
        <taxon>Eukaryota</taxon>
        <taxon>Viridiplantae</taxon>
        <taxon>Streptophyta</taxon>
        <taxon>Embryophyta</taxon>
        <taxon>Tracheophyta</taxon>
        <taxon>Spermatophyta</taxon>
        <taxon>Magnoliopsida</taxon>
        <taxon>Liliopsida</taxon>
        <taxon>Poales</taxon>
        <taxon>Poaceae</taxon>
        <taxon>BOP clade</taxon>
        <taxon>Pooideae</taxon>
        <taxon>Triticodae</taxon>
        <taxon>Triticeae</taxon>
        <taxon>Triticinae</taxon>
        <taxon>Triticum</taxon>
    </lineage>
</organism>
<dbReference type="SUPFAM" id="SSF48264">
    <property type="entry name" value="Cytochrome P450"/>
    <property type="match status" value="1"/>
</dbReference>
<evidence type="ECO:0000256" key="1">
    <source>
        <dbReference type="ARBA" id="ARBA00004167"/>
    </source>
</evidence>
<dbReference type="PaxDb" id="4565-Traes_7BL_7B1ED35F1.1"/>
<keyword evidence="7" id="KW-0503">Monooxygenase</keyword>
<comment type="cofactor">
    <cofactor evidence="6">
        <name>heme</name>
        <dbReference type="ChEBI" id="CHEBI:30413"/>
    </cofactor>
</comment>
<keyword evidence="2" id="KW-0812">Transmembrane</keyword>
<gene>
    <name evidence="9" type="primary">LOC123161701</name>
</gene>
<dbReference type="Gramene" id="TraesSTA7B03G04224650.1">
    <property type="protein sequence ID" value="TraesSTA7B03G04224650.1.CDS1"/>
    <property type="gene ID" value="TraesSTA7B03G04224650"/>
</dbReference>
<evidence type="ECO:0000256" key="8">
    <source>
        <dbReference type="SAM" id="SignalP"/>
    </source>
</evidence>
<dbReference type="InterPro" id="IPR001128">
    <property type="entry name" value="Cyt_P450"/>
</dbReference>
<dbReference type="Pfam" id="PF00067">
    <property type="entry name" value="p450"/>
    <property type="match status" value="1"/>
</dbReference>
<protein>
    <recommendedName>
        <fullName evidence="11">Cytochrome P450</fullName>
    </recommendedName>
</protein>
<keyword evidence="7" id="KW-0560">Oxidoreductase</keyword>
<evidence type="ECO:0000256" key="2">
    <source>
        <dbReference type="ARBA" id="ARBA00022692"/>
    </source>
</evidence>
<dbReference type="AlphaFoldDB" id="A0A3B6SRQ9"/>
<dbReference type="Gramene" id="TraesPARA_EIv1.0_2471940.1">
    <property type="protein sequence ID" value="TraesPARA_EIv1.0_2471940.1.CDS1"/>
    <property type="gene ID" value="TraesPARA_EIv1.0_2471940"/>
</dbReference>
<reference evidence="9" key="1">
    <citation type="submission" date="2018-08" db="EMBL/GenBank/DDBJ databases">
        <authorList>
            <person name="Rossello M."/>
        </authorList>
    </citation>
    <scope>NUCLEOTIDE SEQUENCE [LARGE SCALE GENOMIC DNA]</scope>
    <source>
        <strain evidence="9">cv. Chinese Spring</strain>
    </source>
</reference>
<dbReference type="Gramene" id="TraesCAD_scaffold_013513_01G000100.1">
    <property type="protein sequence ID" value="TraesCAD_scaffold_013513_01G000100.1"/>
    <property type="gene ID" value="TraesCAD_scaffold_013513_01G000100"/>
</dbReference>
<name>A0A3B6SRQ9_WHEAT</name>
<evidence type="ECO:0000256" key="6">
    <source>
        <dbReference type="PIRSR" id="PIRSR602401-1"/>
    </source>
</evidence>
<dbReference type="Gramene" id="TraesLAC7B03G04174170.1">
    <property type="protein sequence ID" value="TraesLAC7B03G04174170.1.CDS1"/>
    <property type="gene ID" value="TraesLAC7B03G04174170"/>
</dbReference>
<evidence type="ECO:0000313" key="9">
    <source>
        <dbReference type="EnsemblPlants" id="TraesCS7B02G392100.1.cds1"/>
    </source>
</evidence>
<dbReference type="Gramene" id="TraesROB_scaffold_081718_01G000100.1">
    <property type="protein sequence ID" value="TraesROB_scaffold_081718_01G000100.1"/>
    <property type="gene ID" value="TraesROB_scaffold_081718_01G000100"/>
</dbReference>
<dbReference type="Gramene" id="TraesRN7B0101062100.1">
    <property type="protein sequence ID" value="TraesRN7B0101062100.1"/>
    <property type="gene ID" value="TraesRN7B0101062100"/>
</dbReference>
<feature type="chain" id="PRO_5043180842" description="Cytochrome P450" evidence="8">
    <location>
        <begin position="18"/>
        <end position="476"/>
    </location>
</feature>
<evidence type="ECO:0008006" key="11">
    <source>
        <dbReference type="Google" id="ProtNLM"/>
    </source>
</evidence>
<dbReference type="STRING" id="4565.A0A3B6SRQ9"/>
<comment type="subcellular location">
    <subcellularLocation>
        <location evidence="1">Membrane</location>
        <topology evidence="1">Single-pass membrane protein</topology>
    </subcellularLocation>
</comment>
<dbReference type="InterPro" id="IPR017972">
    <property type="entry name" value="Cyt_P450_CS"/>
</dbReference>
<evidence type="ECO:0000256" key="4">
    <source>
        <dbReference type="ARBA" id="ARBA00022989"/>
    </source>
</evidence>
<dbReference type="Gene3D" id="1.10.630.10">
    <property type="entry name" value="Cytochrome P450"/>
    <property type="match status" value="1"/>
</dbReference>
<keyword evidence="4" id="KW-1133">Transmembrane helix</keyword>
<proteinExistence type="inferred from homology"/>
<dbReference type="PROSITE" id="PS00086">
    <property type="entry name" value="CYTOCHROME_P450"/>
    <property type="match status" value="1"/>
</dbReference>
<keyword evidence="6 7" id="KW-0408">Iron</keyword>
<dbReference type="OMA" id="SACVEWT"/>
<evidence type="ECO:0000313" key="10">
    <source>
        <dbReference type="Proteomes" id="UP000019116"/>
    </source>
</evidence>
<dbReference type="Proteomes" id="UP000019116">
    <property type="component" value="Chromosome 7B"/>
</dbReference>
<dbReference type="Gramene" id="TraesJUL7B03G04269820.1">
    <property type="protein sequence ID" value="TraesJUL7B03G04269820.1.CDS1"/>
    <property type="gene ID" value="TraesJUL7B03G04269820"/>
</dbReference>